<protein>
    <recommendedName>
        <fullName evidence="10">Deoxyuridine 5'-triphosphate nucleotidohydrolase</fullName>
        <shortName evidence="10">dUTPase</shortName>
        <ecNumber evidence="10">3.6.1.23</ecNumber>
    </recommendedName>
    <alternativeName>
        <fullName evidence="10">dUTP pyrophosphatase</fullName>
    </alternativeName>
</protein>
<evidence type="ECO:0000256" key="2">
    <source>
        <dbReference type="ARBA" id="ARBA00003495"/>
    </source>
</evidence>
<dbReference type="EMBL" id="AZGZ01000070">
    <property type="protein sequence ID" value="KZZ86561.1"/>
    <property type="molecule type" value="Genomic_DNA"/>
</dbReference>
<organism evidence="12 13">
    <name type="scientific">Ascosphaera apis ARSEF 7405</name>
    <dbReference type="NCBI Taxonomy" id="392613"/>
    <lineage>
        <taxon>Eukaryota</taxon>
        <taxon>Fungi</taxon>
        <taxon>Dikarya</taxon>
        <taxon>Ascomycota</taxon>
        <taxon>Pezizomycotina</taxon>
        <taxon>Eurotiomycetes</taxon>
        <taxon>Eurotiomycetidae</taxon>
        <taxon>Onygenales</taxon>
        <taxon>Ascosphaeraceae</taxon>
        <taxon>Ascosphaera</taxon>
    </lineage>
</organism>
<comment type="cofactor">
    <cofactor evidence="1 10">
        <name>Mg(2+)</name>
        <dbReference type="ChEBI" id="CHEBI:18420"/>
    </cofactor>
</comment>
<dbReference type="InterPro" id="IPR008181">
    <property type="entry name" value="dUTPase"/>
</dbReference>
<dbReference type="PANTHER" id="PTHR11241:SF0">
    <property type="entry name" value="DEOXYURIDINE 5'-TRIPHOSPHATE NUCLEOTIDOHYDROLASE"/>
    <property type="match status" value="1"/>
</dbReference>
<comment type="catalytic activity">
    <reaction evidence="9 10">
        <text>dUTP + H2O = dUMP + diphosphate + H(+)</text>
        <dbReference type="Rhea" id="RHEA:10248"/>
        <dbReference type="ChEBI" id="CHEBI:15377"/>
        <dbReference type="ChEBI" id="CHEBI:15378"/>
        <dbReference type="ChEBI" id="CHEBI:33019"/>
        <dbReference type="ChEBI" id="CHEBI:61555"/>
        <dbReference type="ChEBI" id="CHEBI:246422"/>
        <dbReference type="EC" id="3.6.1.23"/>
    </reaction>
</comment>
<evidence type="ECO:0000313" key="12">
    <source>
        <dbReference type="EMBL" id="KZZ86561.1"/>
    </source>
</evidence>
<evidence type="ECO:0000256" key="6">
    <source>
        <dbReference type="ARBA" id="ARBA00022801"/>
    </source>
</evidence>
<dbReference type="GO" id="GO:0046081">
    <property type="term" value="P:dUTP catabolic process"/>
    <property type="evidence" value="ECO:0007669"/>
    <property type="project" value="UniProtKB-UniRule"/>
</dbReference>
<keyword evidence="13" id="KW-1185">Reference proteome</keyword>
<dbReference type="CDD" id="cd07557">
    <property type="entry name" value="trimeric_dUTPase"/>
    <property type="match status" value="1"/>
</dbReference>
<keyword evidence="8 10" id="KW-0546">Nucleotide metabolism</keyword>
<dbReference type="VEuPathDB" id="FungiDB:AAP_06441"/>
<dbReference type="Gene3D" id="2.70.40.10">
    <property type="match status" value="1"/>
</dbReference>
<dbReference type="EC" id="3.6.1.23" evidence="10"/>
<comment type="function">
    <text evidence="2">This enzyme is involved in nucleotide metabolism: it produces dUMP, the immediate precursor of thymidine nucleotides and it decreases the intracellular concentration of dUTP so that uracil cannot be incorporated into DNA.</text>
</comment>
<dbReference type="SUPFAM" id="SSF51283">
    <property type="entry name" value="dUTPase-like"/>
    <property type="match status" value="1"/>
</dbReference>
<reference evidence="12 13" key="1">
    <citation type="journal article" date="2016" name="Genome Biol. Evol.">
        <title>Divergent and convergent evolution of fungal pathogenicity.</title>
        <authorList>
            <person name="Shang Y."/>
            <person name="Xiao G."/>
            <person name="Zheng P."/>
            <person name="Cen K."/>
            <person name="Zhan S."/>
            <person name="Wang C."/>
        </authorList>
    </citation>
    <scope>NUCLEOTIDE SEQUENCE [LARGE SCALE GENOMIC DNA]</scope>
    <source>
        <strain evidence="12 13">ARSEF 7405</strain>
    </source>
</reference>
<accession>A0A167UQJ0</accession>
<evidence type="ECO:0000313" key="13">
    <source>
        <dbReference type="Proteomes" id="UP000242877"/>
    </source>
</evidence>
<dbReference type="InterPro" id="IPR029054">
    <property type="entry name" value="dUTPase-like"/>
</dbReference>
<evidence type="ECO:0000256" key="8">
    <source>
        <dbReference type="ARBA" id="ARBA00023080"/>
    </source>
</evidence>
<dbReference type="FunFam" id="2.70.40.10:FF:000004">
    <property type="entry name" value="Deoxyuridine triphosphatase"/>
    <property type="match status" value="1"/>
</dbReference>
<dbReference type="NCBIfam" id="NF001862">
    <property type="entry name" value="PRK00601.1"/>
    <property type="match status" value="1"/>
</dbReference>
<gene>
    <name evidence="12" type="ORF">AAP_06441</name>
</gene>
<dbReference type="NCBIfam" id="TIGR00576">
    <property type="entry name" value="dut"/>
    <property type="match status" value="1"/>
</dbReference>
<proteinExistence type="inferred from homology"/>
<dbReference type="PANTHER" id="PTHR11241">
    <property type="entry name" value="DEOXYURIDINE 5'-TRIPHOSPHATE NUCLEOTIDOHYDROLASE"/>
    <property type="match status" value="1"/>
</dbReference>
<keyword evidence="7 10" id="KW-0460">Magnesium</keyword>
<comment type="subunit">
    <text evidence="5 10">Homotrimer.</text>
</comment>
<comment type="function">
    <text evidence="10">Involved in nucleotide metabolism via production of dUMP, the immediate precursor of thymidine nucleotides, and decreases the intracellular concentration of dUTP so that uracil cannot be incorporated into DNA.</text>
</comment>
<dbReference type="GO" id="GO:0004170">
    <property type="term" value="F:dUTP diphosphatase activity"/>
    <property type="evidence" value="ECO:0007669"/>
    <property type="project" value="UniProtKB-UniRule"/>
</dbReference>
<dbReference type="UniPathway" id="UPA00610">
    <property type="reaction ID" value="UER00666"/>
</dbReference>
<dbReference type="GO" id="GO:0000287">
    <property type="term" value="F:magnesium ion binding"/>
    <property type="evidence" value="ECO:0007669"/>
    <property type="project" value="UniProtKB-UniRule"/>
</dbReference>
<dbReference type="GO" id="GO:0006226">
    <property type="term" value="P:dUMP biosynthetic process"/>
    <property type="evidence" value="ECO:0007669"/>
    <property type="project" value="UniProtKB-UniRule"/>
</dbReference>
<evidence type="ECO:0000259" key="11">
    <source>
        <dbReference type="Pfam" id="PF00692"/>
    </source>
</evidence>
<evidence type="ECO:0000256" key="4">
    <source>
        <dbReference type="ARBA" id="ARBA00006581"/>
    </source>
</evidence>
<feature type="domain" description="dUTPase-like" evidence="11">
    <location>
        <begin position="10"/>
        <end position="139"/>
    </location>
</feature>
<comment type="caution">
    <text evidence="12">The sequence shown here is derived from an EMBL/GenBank/DDBJ whole genome shotgun (WGS) entry which is preliminary data.</text>
</comment>
<dbReference type="InterPro" id="IPR033704">
    <property type="entry name" value="dUTPase_trimeric"/>
</dbReference>
<sequence length="145" mass="15340">MLQIKKLVAHAKLPTRGSALAAGYDLYAAEDTVIPAKNKGLVSTGLAMSIPVGTYGRVAPRSGLASKHFIDTGAGVVDADYRGEVKVLLFNFSSDDFKAVSRGDRIAQLILEKIYHPEIQLVDELAESNRGAGGFGSTGTAEMSK</sequence>
<evidence type="ECO:0000256" key="10">
    <source>
        <dbReference type="RuleBase" id="RU367024"/>
    </source>
</evidence>
<dbReference type="Pfam" id="PF00692">
    <property type="entry name" value="dUTPase"/>
    <property type="match status" value="1"/>
</dbReference>
<name>A0A167UQJ0_9EURO</name>
<dbReference type="OrthoDB" id="419889at2759"/>
<evidence type="ECO:0000256" key="9">
    <source>
        <dbReference type="ARBA" id="ARBA00047686"/>
    </source>
</evidence>
<dbReference type="AlphaFoldDB" id="A0A167UQJ0"/>
<evidence type="ECO:0000256" key="5">
    <source>
        <dbReference type="ARBA" id="ARBA00011233"/>
    </source>
</evidence>
<comment type="pathway">
    <text evidence="3 10">Pyrimidine metabolism; dUMP biosynthesis; dUMP from dCTP (dUTP route): step 2/2.</text>
</comment>
<dbReference type="InterPro" id="IPR036157">
    <property type="entry name" value="dUTPase-like_sf"/>
</dbReference>
<comment type="similarity">
    <text evidence="4 10">Belongs to the dUTPase family.</text>
</comment>
<evidence type="ECO:0000256" key="7">
    <source>
        <dbReference type="ARBA" id="ARBA00022842"/>
    </source>
</evidence>
<evidence type="ECO:0000256" key="3">
    <source>
        <dbReference type="ARBA" id="ARBA00005142"/>
    </source>
</evidence>
<keyword evidence="10" id="KW-0479">Metal-binding</keyword>
<evidence type="ECO:0000256" key="1">
    <source>
        <dbReference type="ARBA" id="ARBA00001946"/>
    </source>
</evidence>
<dbReference type="Proteomes" id="UP000242877">
    <property type="component" value="Unassembled WGS sequence"/>
</dbReference>
<keyword evidence="6 10" id="KW-0378">Hydrolase</keyword>